<accession>A0A0A2EZT5</accession>
<organism evidence="2 3">
    <name type="scientific">Porphyromonas cangingivalis</name>
    <dbReference type="NCBI Taxonomy" id="36874"/>
    <lineage>
        <taxon>Bacteria</taxon>
        <taxon>Pseudomonadati</taxon>
        <taxon>Bacteroidota</taxon>
        <taxon>Bacteroidia</taxon>
        <taxon>Bacteroidales</taxon>
        <taxon>Porphyromonadaceae</taxon>
        <taxon>Porphyromonas</taxon>
    </lineage>
</organism>
<dbReference type="SUPFAM" id="SSF54001">
    <property type="entry name" value="Cysteine proteinases"/>
    <property type="match status" value="1"/>
</dbReference>
<dbReference type="AlphaFoldDB" id="A0A0A2EZT5"/>
<dbReference type="SMART" id="SM00460">
    <property type="entry name" value="TGc"/>
    <property type="match status" value="1"/>
</dbReference>
<dbReference type="Gene3D" id="3.10.620.30">
    <property type="match status" value="1"/>
</dbReference>
<dbReference type="EMBL" id="JQJD01000001">
    <property type="protein sequence ID" value="KGN83252.1"/>
    <property type="molecule type" value="Genomic_DNA"/>
</dbReference>
<name>A0A0A2EZT5_PORCN</name>
<comment type="caution">
    <text evidence="2">The sequence shown here is derived from an EMBL/GenBank/DDBJ whole genome shotgun (WGS) entry which is preliminary data.</text>
</comment>
<dbReference type="InterPro" id="IPR032675">
    <property type="entry name" value="LRR_dom_sf"/>
</dbReference>
<dbReference type="Gene3D" id="3.80.10.10">
    <property type="entry name" value="Ribonuclease Inhibitor"/>
    <property type="match status" value="1"/>
</dbReference>
<dbReference type="InterPro" id="IPR038765">
    <property type="entry name" value="Papain-like_cys_pep_sf"/>
</dbReference>
<sequence>MLLVGALLLNACQSAPSVVEKEGGDVEETLLFPKPDNSVELKGSPAERVLALLSSQTFKEVLPLGETQITQEQLEEIKAFTDALVKEHGAKTQKEKHQVLFKWIGQHVKYGHVYDPKIPDYNSAYTTFKYKNAICQGYSNLLKVFCHTQGISAPVVNGLARFNTLGNPFGHAWNYVLLDGRWYVSDATNKIFYEADDKGRFNFLLPERLDFNLWEDDSMVYVYEKREITVLRVKAPSSGNKLVVPYSVGGFQISNFNPESLPKTVQEVYLGSNIKYIGTEDSRRLIDSGGEISKISVDPTNPHLEEYKGTIYPKGEGATDVPILIPARLKHIQLKPLKVVGKNVINAHQGVEVLTFAEGTEVIEDYAVEACPQLVTVHLPKSVKSVSPQAFYNCNPALKVVRP</sequence>
<gene>
    <name evidence="2" type="ORF">HQ35_00315</name>
</gene>
<dbReference type="PANTHER" id="PTHR46333">
    <property type="entry name" value="CYTOKINESIS PROTEIN 3"/>
    <property type="match status" value="1"/>
</dbReference>
<dbReference type="PANTHER" id="PTHR46333:SF2">
    <property type="entry name" value="CYTOKINESIS PROTEIN 3"/>
    <property type="match status" value="1"/>
</dbReference>
<dbReference type="Pfam" id="PF13306">
    <property type="entry name" value="LRR_5"/>
    <property type="match status" value="1"/>
</dbReference>
<keyword evidence="3" id="KW-1185">Reference proteome</keyword>
<dbReference type="Proteomes" id="UP000030125">
    <property type="component" value="Unassembled WGS sequence"/>
</dbReference>
<protein>
    <recommendedName>
        <fullName evidence="1">Transglutaminase-like domain-containing protein</fullName>
    </recommendedName>
</protein>
<dbReference type="Pfam" id="PF01841">
    <property type="entry name" value="Transglut_core"/>
    <property type="match status" value="1"/>
</dbReference>
<evidence type="ECO:0000313" key="2">
    <source>
        <dbReference type="EMBL" id="KGN83252.1"/>
    </source>
</evidence>
<dbReference type="GO" id="GO:0005737">
    <property type="term" value="C:cytoplasm"/>
    <property type="evidence" value="ECO:0007669"/>
    <property type="project" value="TreeGrafter"/>
</dbReference>
<feature type="domain" description="Transglutaminase-like" evidence="1">
    <location>
        <begin position="127"/>
        <end position="189"/>
    </location>
</feature>
<reference evidence="2 3" key="1">
    <citation type="submission" date="2014-08" db="EMBL/GenBank/DDBJ databases">
        <title>Porphyromonas cangingivalis strain:COT-109_OH1386 Genome sequencing.</title>
        <authorList>
            <person name="Wallis C."/>
            <person name="Deusch O."/>
            <person name="O'Flynn C."/>
            <person name="Davis I."/>
            <person name="Jospin G."/>
            <person name="Darling A.E."/>
            <person name="Coil D.A."/>
            <person name="Alexiev A."/>
            <person name="Horsfall A."/>
            <person name="Kirkwood N."/>
            <person name="Harris S."/>
            <person name="Eisen J.A."/>
        </authorList>
    </citation>
    <scope>NUCLEOTIDE SEQUENCE [LARGE SCALE GENOMIC DNA]</scope>
    <source>
        <strain evidence="3">COT-109 OH1386</strain>
    </source>
</reference>
<dbReference type="InterPro" id="IPR026906">
    <property type="entry name" value="LRR_5"/>
</dbReference>
<evidence type="ECO:0000313" key="3">
    <source>
        <dbReference type="Proteomes" id="UP000030125"/>
    </source>
</evidence>
<dbReference type="eggNOG" id="COG1305">
    <property type="taxonomic scope" value="Bacteria"/>
</dbReference>
<dbReference type="InterPro" id="IPR002931">
    <property type="entry name" value="Transglutaminase-like"/>
</dbReference>
<dbReference type="InterPro" id="IPR052557">
    <property type="entry name" value="CAP/Cytokinesis_protein"/>
</dbReference>
<evidence type="ECO:0000259" key="1">
    <source>
        <dbReference type="SMART" id="SM00460"/>
    </source>
</evidence>
<proteinExistence type="predicted"/>